<dbReference type="EMBL" id="JADGJQ010000222">
    <property type="protein sequence ID" value="KAJ3165317.1"/>
    <property type="molecule type" value="Genomic_DNA"/>
</dbReference>
<feature type="non-terminal residue" evidence="1">
    <location>
        <position position="1"/>
    </location>
</feature>
<comment type="caution">
    <text evidence="1">The sequence shown here is derived from an EMBL/GenBank/DDBJ whole genome shotgun (WGS) entry which is preliminary data.</text>
</comment>
<name>A0AAD5TGB2_9FUNG</name>
<evidence type="ECO:0000313" key="2">
    <source>
        <dbReference type="Proteomes" id="UP001212152"/>
    </source>
</evidence>
<reference evidence="1" key="1">
    <citation type="submission" date="2020-05" db="EMBL/GenBank/DDBJ databases">
        <title>Phylogenomic resolution of chytrid fungi.</title>
        <authorList>
            <person name="Stajich J.E."/>
            <person name="Amses K."/>
            <person name="Simmons R."/>
            <person name="Seto K."/>
            <person name="Myers J."/>
            <person name="Bonds A."/>
            <person name="Quandt C.A."/>
            <person name="Barry K."/>
            <person name="Liu P."/>
            <person name="Grigoriev I."/>
            <person name="Longcore J.E."/>
            <person name="James T.Y."/>
        </authorList>
    </citation>
    <scope>NUCLEOTIDE SEQUENCE</scope>
    <source>
        <strain evidence="1">JEL0379</strain>
    </source>
</reference>
<organism evidence="1 2">
    <name type="scientific">Geranomyces variabilis</name>
    <dbReference type="NCBI Taxonomy" id="109894"/>
    <lineage>
        <taxon>Eukaryota</taxon>
        <taxon>Fungi</taxon>
        <taxon>Fungi incertae sedis</taxon>
        <taxon>Chytridiomycota</taxon>
        <taxon>Chytridiomycota incertae sedis</taxon>
        <taxon>Chytridiomycetes</taxon>
        <taxon>Spizellomycetales</taxon>
        <taxon>Powellomycetaceae</taxon>
        <taxon>Geranomyces</taxon>
    </lineage>
</organism>
<evidence type="ECO:0000313" key="1">
    <source>
        <dbReference type="EMBL" id="KAJ3165317.1"/>
    </source>
</evidence>
<dbReference type="Proteomes" id="UP001212152">
    <property type="component" value="Unassembled WGS sequence"/>
</dbReference>
<dbReference type="AlphaFoldDB" id="A0AAD5TGB2"/>
<sequence length="295" mass="33800">PVLSPYNTSEHIMNPPAFPFEDLDVNIPTFHMLCDRLSNVENDLETLIRNAKHNQMTAFGQLDHRLLGYPFTIERRPSCQRKAPDGAKADHYPWDMIITITPNEDCCKRHQTDGFCNGNVSDRAFFTPEELRLLDGKNLSSHPSPKSLGLKSSKTCLCVTAVQRQLDQAFNSGPFATPDFGKCTFLWSYEDKWSIFLRGGPDRDVSEFVAEALRLFQVCGHKRSCVQRMEIEDGVIMFLRIHQYGMEWLVSEEARRKEIECVAKFALVEYLDGMRKHARFASFLPSYISMFGLDT</sequence>
<accession>A0AAD5TGB2</accession>
<proteinExistence type="predicted"/>
<keyword evidence="2" id="KW-1185">Reference proteome</keyword>
<gene>
    <name evidence="1" type="ORF">HDU87_003160</name>
</gene>
<protein>
    <submittedName>
        <fullName evidence="1">Uncharacterized protein</fullName>
    </submittedName>
</protein>